<name>A0A811KP92_9BILA</name>
<dbReference type="Proteomes" id="UP000783686">
    <property type="component" value="Unassembled WGS sequence"/>
</dbReference>
<feature type="chain" id="PRO_5035595081" description="CX domain-containing protein" evidence="2">
    <location>
        <begin position="23"/>
        <end position="174"/>
    </location>
</feature>
<sequence length="174" mass="20738">MSQYLNFLIFFLVFYFFRPVFGLDGRFDNPWWERQSWGPTTTTGPPQPGIKTRSLSGTFASDGRKQTNADVILLMTVGLRDGFAIRRVKAFNDRIFLDRYRRSYWLGTRYYDKDNFYYLDTRDTCIYNMDQDERKELEYEDGEPIYQIVYQCQRYAQYCCGLDCCQNTGAFREG</sequence>
<proteinExistence type="predicted"/>
<dbReference type="OrthoDB" id="5831507at2759"/>
<feature type="region of interest" description="Disordered" evidence="1">
    <location>
        <begin position="37"/>
        <end position="61"/>
    </location>
</feature>
<feature type="domain" description="CX" evidence="3">
    <location>
        <begin position="110"/>
        <end position="166"/>
    </location>
</feature>
<evidence type="ECO:0000313" key="5">
    <source>
        <dbReference type="Proteomes" id="UP000614601"/>
    </source>
</evidence>
<dbReference type="EMBL" id="CAJFDH010000003">
    <property type="protein sequence ID" value="CAD5217457.1"/>
    <property type="molecule type" value="Genomic_DNA"/>
</dbReference>
<evidence type="ECO:0000313" key="4">
    <source>
        <dbReference type="EMBL" id="CAD5217457.1"/>
    </source>
</evidence>
<keyword evidence="2" id="KW-0732">Signal</keyword>
<accession>A0A811KP92</accession>
<dbReference type="Pfam" id="PF01705">
    <property type="entry name" value="CX"/>
    <property type="match status" value="1"/>
</dbReference>
<dbReference type="InterPro" id="IPR002619">
    <property type="entry name" value="CX"/>
</dbReference>
<keyword evidence="5" id="KW-1185">Reference proteome</keyword>
<dbReference type="EMBL" id="CAJFCW020000003">
    <property type="protein sequence ID" value="CAG9107819.1"/>
    <property type="molecule type" value="Genomic_DNA"/>
</dbReference>
<feature type="signal peptide" evidence="2">
    <location>
        <begin position="1"/>
        <end position="22"/>
    </location>
</feature>
<protein>
    <recommendedName>
        <fullName evidence="3">CX domain-containing protein</fullName>
    </recommendedName>
</protein>
<reference evidence="4" key="1">
    <citation type="submission" date="2020-09" db="EMBL/GenBank/DDBJ databases">
        <authorList>
            <person name="Kikuchi T."/>
        </authorList>
    </citation>
    <scope>NUCLEOTIDE SEQUENCE</scope>
    <source>
        <strain evidence="4">SH1</strain>
    </source>
</reference>
<evidence type="ECO:0000256" key="1">
    <source>
        <dbReference type="SAM" id="MobiDB-lite"/>
    </source>
</evidence>
<dbReference type="Proteomes" id="UP000614601">
    <property type="component" value="Unassembled WGS sequence"/>
</dbReference>
<gene>
    <name evidence="4" type="ORF">BOKJ2_LOCUS7097</name>
</gene>
<organism evidence="4 5">
    <name type="scientific">Bursaphelenchus okinawaensis</name>
    <dbReference type="NCBI Taxonomy" id="465554"/>
    <lineage>
        <taxon>Eukaryota</taxon>
        <taxon>Metazoa</taxon>
        <taxon>Ecdysozoa</taxon>
        <taxon>Nematoda</taxon>
        <taxon>Chromadorea</taxon>
        <taxon>Rhabditida</taxon>
        <taxon>Tylenchina</taxon>
        <taxon>Tylenchomorpha</taxon>
        <taxon>Aphelenchoidea</taxon>
        <taxon>Aphelenchoididae</taxon>
        <taxon>Bursaphelenchus</taxon>
    </lineage>
</organism>
<comment type="caution">
    <text evidence="4">The sequence shown here is derived from an EMBL/GenBank/DDBJ whole genome shotgun (WGS) entry which is preliminary data.</text>
</comment>
<dbReference type="AlphaFoldDB" id="A0A811KP92"/>
<evidence type="ECO:0000256" key="2">
    <source>
        <dbReference type="SAM" id="SignalP"/>
    </source>
</evidence>
<evidence type="ECO:0000259" key="3">
    <source>
        <dbReference type="Pfam" id="PF01705"/>
    </source>
</evidence>